<comment type="caution">
    <text evidence="3">The sequence shown here is derived from an EMBL/GenBank/DDBJ whole genome shotgun (WGS) entry which is preliminary data.</text>
</comment>
<sequence>MARHGGLDLSGVNLYNENGGVVQGQICGQAIFTKLLRNKKGKGSMPLSQTPSVFGKDAGTLCMSPVGTGRPKKTKFRQRNEYVNMNMSTIDTESESCSSDDVFSEETSAGSLTATLDDLQSPAFVAQFDPMELLNPTPAQQEQQQQQPSPATRKSAPSWSASLPAVLEEDSKDSQSEQGSQGQGGIWRNMNSILAQPPALEAYDDDVEDDEEEEDSILRKLEQVFLMDSDRIESPRSIPNANGPPQRYLHEGATDDGIEQELESPGLRIPGVSKRRDHSKHSSKEQSMREAVDRRIQQVMDEEFGQRVAARPQPEPSVSEDESRDDSPRMQQHHQQERRQVLQQPDYNPFHQHHSSGPERGVQSNWYHQDESHALRPSAVSNQMQDLLRQQQVTLKEMSMQNYHYRKELSECQDMFGKWRMEREEQRSTINDLVKEKEAYASEANFLRNEMSSIRHELEALRKGAQVHTGLQNLRQKQEPLSEASSKRQELWSIGAESPFMQTRLPFDGQMQSPGFSEGNVALPTARSEFAPPPPPPPLSRPQPDTPTRLENHIGASKPDKPKPLVSKLKTTPTDPSKKKHGRSVTFHDPPKSKEWTLFPTNHVQDDEDILDSAFEAHQWTLVSQHQQQARVDNVATNRPEGLHVHPSNNNLEAVPEEEPPTPVAANGRVASSVADVESDEREAAANLYKYRLETIQRNRQQRVVGRADTVTVYGSPDGSIPGRQKKRRGRPAAT</sequence>
<evidence type="ECO:0000313" key="3">
    <source>
        <dbReference type="EMBL" id="CAB9526063.1"/>
    </source>
</evidence>
<feature type="region of interest" description="Disordered" evidence="2">
    <location>
        <begin position="305"/>
        <end position="340"/>
    </location>
</feature>
<organism evidence="3 4">
    <name type="scientific">Seminavis robusta</name>
    <dbReference type="NCBI Taxonomy" id="568900"/>
    <lineage>
        <taxon>Eukaryota</taxon>
        <taxon>Sar</taxon>
        <taxon>Stramenopiles</taxon>
        <taxon>Ochrophyta</taxon>
        <taxon>Bacillariophyta</taxon>
        <taxon>Bacillariophyceae</taxon>
        <taxon>Bacillariophycidae</taxon>
        <taxon>Naviculales</taxon>
        <taxon>Naviculaceae</taxon>
        <taxon>Seminavis</taxon>
    </lineage>
</organism>
<evidence type="ECO:0000256" key="1">
    <source>
        <dbReference type="SAM" id="Coils"/>
    </source>
</evidence>
<evidence type="ECO:0000256" key="2">
    <source>
        <dbReference type="SAM" id="MobiDB-lite"/>
    </source>
</evidence>
<accession>A0A9N8HX95</accession>
<feature type="region of interest" description="Disordered" evidence="2">
    <location>
        <begin position="710"/>
        <end position="735"/>
    </location>
</feature>
<protein>
    <submittedName>
        <fullName evidence="3">Uncharacterized protein</fullName>
    </submittedName>
</protein>
<dbReference type="Proteomes" id="UP001153069">
    <property type="component" value="Unassembled WGS sequence"/>
</dbReference>
<feature type="region of interest" description="Disordered" evidence="2">
    <location>
        <begin position="230"/>
        <end position="293"/>
    </location>
</feature>
<reference evidence="3" key="1">
    <citation type="submission" date="2020-06" db="EMBL/GenBank/DDBJ databases">
        <authorList>
            <consortium name="Plant Systems Biology data submission"/>
        </authorList>
    </citation>
    <scope>NUCLEOTIDE SEQUENCE</scope>
    <source>
        <strain evidence="3">D6</strain>
    </source>
</reference>
<feature type="coiled-coil region" evidence="1">
    <location>
        <begin position="423"/>
        <end position="464"/>
    </location>
</feature>
<feature type="region of interest" description="Disordered" evidence="2">
    <location>
        <begin position="640"/>
        <end position="666"/>
    </location>
</feature>
<feature type="compositionally biased region" description="Polar residues" evidence="2">
    <location>
        <begin position="148"/>
        <end position="161"/>
    </location>
</feature>
<keyword evidence="1" id="KW-0175">Coiled coil</keyword>
<proteinExistence type="predicted"/>
<gene>
    <name evidence="3" type="ORF">SEMRO_1770_G296570.1</name>
</gene>
<evidence type="ECO:0000313" key="4">
    <source>
        <dbReference type="Proteomes" id="UP001153069"/>
    </source>
</evidence>
<dbReference type="AlphaFoldDB" id="A0A9N8HX95"/>
<keyword evidence="4" id="KW-1185">Reference proteome</keyword>
<name>A0A9N8HX95_9STRA</name>
<feature type="compositionally biased region" description="Basic residues" evidence="2">
    <location>
        <begin position="724"/>
        <end position="735"/>
    </location>
</feature>
<feature type="compositionally biased region" description="Basic and acidic residues" evidence="2">
    <location>
        <begin position="280"/>
        <end position="293"/>
    </location>
</feature>
<dbReference type="EMBL" id="CAICTM010001768">
    <property type="protein sequence ID" value="CAB9526063.1"/>
    <property type="molecule type" value="Genomic_DNA"/>
</dbReference>
<feature type="compositionally biased region" description="Pro residues" evidence="2">
    <location>
        <begin position="531"/>
        <end position="545"/>
    </location>
</feature>
<feature type="compositionally biased region" description="Basic and acidic residues" evidence="2">
    <location>
        <begin position="548"/>
        <end position="563"/>
    </location>
</feature>
<feature type="region of interest" description="Disordered" evidence="2">
    <location>
        <begin position="137"/>
        <end position="187"/>
    </location>
</feature>
<feature type="region of interest" description="Disordered" evidence="2">
    <location>
        <begin position="505"/>
        <end position="594"/>
    </location>
</feature>